<accession>A0ABT0TH27</accession>
<evidence type="ECO:0000256" key="1">
    <source>
        <dbReference type="SAM" id="MobiDB-lite"/>
    </source>
</evidence>
<keyword evidence="4" id="KW-1185">Reference proteome</keyword>
<keyword evidence="2" id="KW-0472">Membrane</keyword>
<feature type="region of interest" description="Disordered" evidence="1">
    <location>
        <begin position="1"/>
        <end position="27"/>
    </location>
</feature>
<proteinExistence type="predicted"/>
<comment type="caution">
    <text evidence="3">The sequence shown here is derived from an EMBL/GenBank/DDBJ whole genome shotgun (WGS) entry which is preliminary data.</text>
</comment>
<organism evidence="3 4">
    <name type="scientific">Flavobacterium fragile</name>
    <dbReference type="NCBI Taxonomy" id="2949085"/>
    <lineage>
        <taxon>Bacteria</taxon>
        <taxon>Pseudomonadati</taxon>
        <taxon>Bacteroidota</taxon>
        <taxon>Flavobacteriia</taxon>
        <taxon>Flavobacteriales</taxon>
        <taxon>Flavobacteriaceae</taxon>
        <taxon>Flavobacterium</taxon>
    </lineage>
</organism>
<dbReference type="EMBL" id="JAMLJN010000005">
    <property type="protein sequence ID" value="MCL9770263.1"/>
    <property type="molecule type" value="Genomic_DNA"/>
</dbReference>
<keyword evidence="2" id="KW-1133">Transmembrane helix</keyword>
<evidence type="ECO:0000313" key="4">
    <source>
        <dbReference type="Proteomes" id="UP001203342"/>
    </source>
</evidence>
<evidence type="ECO:0008006" key="5">
    <source>
        <dbReference type="Google" id="ProtNLM"/>
    </source>
</evidence>
<keyword evidence="2" id="KW-0812">Transmembrane</keyword>
<dbReference type="RefSeq" id="WP_250581786.1">
    <property type="nucleotide sequence ID" value="NZ_JAMLJN010000005.1"/>
</dbReference>
<sequence>MSTPPSPSTRLRINQAGHPENTGQAPRDGLSCKCNSVKYVVNLNYNLTNTNATVEVFDATARLIQNVALNSVSGSSERMLVLILLGCIWFWLSKLLWWFLVVSWWWSRWFQVSSCGLNCV</sequence>
<evidence type="ECO:0000256" key="2">
    <source>
        <dbReference type="SAM" id="Phobius"/>
    </source>
</evidence>
<name>A0ABT0TH27_9FLAO</name>
<dbReference type="Proteomes" id="UP001203342">
    <property type="component" value="Unassembled WGS sequence"/>
</dbReference>
<reference evidence="3 4" key="1">
    <citation type="submission" date="2022-05" db="EMBL/GenBank/DDBJ databases">
        <title>Flavobacterium sp., isolated from activated sludge.</title>
        <authorList>
            <person name="Ran Q."/>
        </authorList>
    </citation>
    <scope>NUCLEOTIDE SEQUENCE [LARGE SCALE GENOMIC DNA]</scope>
    <source>
        <strain evidence="3 4">HXWNR69</strain>
    </source>
</reference>
<evidence type="ECO:0000313" key="3">
    <source>
        <dbReference type="EMBL" id="MCL9770263.1"/>
    </source>
</evidence>
<gene>
    <name evidence="3" type="ORF">NAT47_07525</name>
</gene>
<feature type="transmembrane region" description="Helical" evidence="2">
    <location>
        <begin position="79"/>
        <end position="100"/>
    </location>
</feature>
<protein>
    <recommendedName>
        <fullName evidence="5">T9SS type A sorting domain-containing protein</fullName>
    </recommendedName>
</protein>